<dbReference type="RefSeq" id="WP_141609992.1">
    <property type="nucleotide sequence ID" value="NZ_VIGC02000011.1"/>
</dbReference>
<dbReference type="InterPro" id="IPR050251">
    <property type="entry name" value="HpcH-HpaI_aldolase"/>
</dbReference>
<dbReference type="InParanoid" id="A0A540VG79"/>
<dbReference type="InterPro" id="IPR015813">
    <property type="entry name" value="Pyrv/PenolPyrv_kinase-like_dom"/>
</dbReference>
<dbReference type="SUPFAM" id="SSF51621">
    <property type="entry name" value="Phosphoenolpyruvate/pyruvate domain"/>
    <property type="match status" value="1"/>
</dbReference>
<dbReference type="PANTHER" id="PTHR30502:SF0">
    <property type="entry name" value="PHOSPHOENOLPYRUVATE CARBOXYLASE FAMILY PROTEIN"/>
    <property type="match status" value="1"/>
</dbReference>
<organism evidence="5 6">
    <name type="scientific">Litorilinea aerophila</name>
    <dbReference type="NCBI Taxonomy" id="1204385"/>
    <lineage>
        <taxon>Bacteria</taxon>
        <taxon>Bacillati</taxon>
        <taxon>Chloroflexota</taxon>
        <taxon>Caldilineae</taxon>
        <taxon>Caldilineales</taxon>
        <taxon>Caldilineaceae</taxon>
        <taxon>Litorilinea</taxon>
    </lineage>
</organism>
<evidence type="ECO:0000256" key="2">
    <source>
        <dbReference type="ARBA" id="ARBA00022723"/>
    </source>
</evidence>
<name>A0A540VG79_9CHLR</name>
<dbReference type="Gene3D" id="3.20.20.60">
    <property type="entry name" value="Phosphoenolpyruvate-binding domains"/>
    <property type="match status" value="1"/>
</dbReference>
<keyword evidence="2" id="KW-0479">Metal-binding</keyword>
<dbReference type="GO" id="GO:0016832">
    <property type="term" value="F:aldehyde-lyase activity"/>
    <property type="evidence" value="ECO:0007669"/>
    <property type="project" value="TreeGrafter"/>
</dbReference>
<dbReference type="InterPro" id="IPR005000">
    <property type="entry name" value="Aldolase/citrate-lyase_domain"/>
</dbReference>
<dbReference type="InterPro" id="IPR040442">
    <property type="entry name" value="Pyrv_kinase-like_dom_sf"/>
</dbReference>
<comment type="caution">
    <text evidence="5">The sequence shown here is derived from an EMBL/GenBank/DDBJ whole genome shotgun (WGS) entry which is preliminary data.</text>
</comment>
<feature type="domain" description="HpcH/HpaI aldolase/citrate lyase" evidence="4">
    <location>
        <begin position="31"/>
        <end position="217"/>
    </location>
</feature>
<protein>
    <submittedName>
        <fullName evidence="5">Aldolase</fullName>
    </submittedName>
</protein>
<accession>A0A540VG79</accession>
<evidence type="ECO:0000256" key="1">
    <source>
        <dbReference type="ARBA" id="ARBA00005568"/>
    </source>
</evidence>
<evidence type="ECO:0000313" key="6">
    <source>
        <dbReference type="Proteomes" id="UP000317371"/>
    </source>
</evidence>
<proteinExistence type="inferred from homology"/>
<dbReference type="GO" id="GO:0046872">
    <property type="term" value="F:metal ion binding"/>
    <property type="evidence" value="ECO:0007669"/>
    <property type="project" value="UniProtKB-KW"/>
</dbReference>
<comment type="similarity">
    <text evidence="1">Belongs to the HpcH/HpaI aldolase family.</text>
</comment>
<keyword evidence="3" id="KW-0456">Lyase</keyword>
<dbReference type="PANTHER" id="PTHR30502">
    <property type="entry name" value="2-KETO-3-DEOXY-L-RHAMNONATE ALDOLASE"/>
    <property type="match status" value="1"/>
</dbReference>
<dbReference type="Pfam" id="PF03328">
    <property type="entry name" value="HpcH_HpaI"/>
    <property type="match status" value="1"/>
</dbReference>
<evidence type="ECO:0000313" key="5">
    <source>
        <dbReference type="EMBL" id="TQE95769.1"/>
    </source>
</evidence>
<dbReference type="GO" id="GO:0005737">
    <property type="term" value="C:cytoplasm"/>
    <property type="evidence" value="ECO:0007669"/>
    <property type="project" value="TreeGrafter"/>
</dbReference>
<dbReference type="OrthoDB" id="86160at2"/>
<reference evidence="5 6" key="1">
    <citation type="submission" date="2019-06" db="EMBL/GenBank/DDBJ databases">
        <title>Genome sequence of Litorilinea aerophila BAA-2444.</title>
        <authorList>
            <person name="Maclea K.S."/>
            <person name="Maurais E.G."/>
            <person name="Iannazzi L.C."/>
        </authorList>
    </citation>
    <scope>NUCLEOTIDE SEQUENCE [LARGE SCALE GENOMIC DNA]</scope>
    <source>
        <strain evidence="5 6">ATCC BAA-2444</strain>
    </source>
</reference>
<sequence>MNGKELRERLHRGDRVYGTMIVAVSPRWPAVCKAIGLDFAFIDTEHIQQNRSQLSWMCQLYAATGVVPIVRIPSPDPYQAAMVLDGGAQGVIAPYVETPDQVRQIVGAVKYRPLKGQKLHQALIGQVPLEPELAEYLAERNAGNVAIVNIESVPALEALDEILAVDGLDGVLIGPHDLSCSLGIPEQYQHPRFIDAVDTIIQKARARQIGAGIHVVYAGGLEQEIRWARMGANLIVHSMDIAAFRGALRQDLDAIKAALQEVPAAGKMENINL</sequence>
<dbReference type="EMBL" id="VIGC01000011">
    <property type="protein sequence ID" value="TQE95769.1"/>
    <property type="molecule type" value="Genomic_DNA"/>
</dbReference>
<dbReference type="AlphaFoldDB" id="A0A540VG79"/>
<gene>
    <name evidence="5" type="ORF">FKZ61_10020</name>
</gene>
<evidence type="ECO:0000259" key="4">
    <source>
        <dbReference type="Pfam" id="PF03328"/>
    </source>
</evidence>
<keyword evidence="6" id="KW-1185">Reference proteome</keyword>
<dbReference type="Proteomes" id="UP000317371">
    <property type="component" value="Unassembled WGS sequence"/>
</dbReference>
<evidence type="ECO:0000256" key="3">
    <source>
        <dbReference type="ARBA" id="ARBA00023239"/>
    </source>
</evidence>